<dbReference type="EMBL" id="CM047591">
    <property type="protein sequence ID" value="KAI9918651.1"/>
    <property type="molecule type" value="Genomic_DNA"/>
</dbReference>
<comment type="caution">
    <text evidence="1">The sequence shown here is derived from an EMBL/GenBank/DDBJ whole genome shotgun (WGS) entry which is preliminary data.</text>
</comment>
<protein>
    <submittedName>
        <fullName evidence="1">Uncharacterized protein</fullName>
    </submittedName>
</protein>
<proteinExistence type="predicted"/>
<reference evidence="1 2" key="1">
    <citation type="journal article" date="2022" name="bioRxiv">
        <title>The genome of the oomycete Peronosclerospora sorghi, a cosmopolitan pathogen of maize and sorghum, is inflated with dispersed pseudogenes.</title>
        <authorList>
            <person name="Fletcher K."/>
            <person name="Martin F."/>
            <person name="Isakeit T."/>
            <person name="Cavanaugh K."/>
            <person name="Magill C."/>
            <person name="Michelmore R."/>
        </authorList>
    </citation>
    <scope>NUCLEOTIDE SEQUENCE [LARGE SCALE GENOMIC DNA]</scope>
    <source>
        <strain evidence="1">P6</strain>
    </source>
</reference>
<organism evidence="1 2">
    <name type="scientific">Peronosclerospora sorghi</name>
    <dbReference type="NCBI Taxonomy" id="230839"/>
    <lineage>
        <taxon>Eukaryota</taxon>
        <taxon>Sar</taxon>
        <taxon>Stramenopiles</taxon>
        <taxon>Oomycota</taxon>
        <taxon>Peronosporomycetes</taxon>
        <taxon>Peronosporales</taxon>
        <taxon>Peronosporaceae</taxon>
        <taxon>Peronosclerospora</taxon>
    </lineage>
</organism>
<dbReference type="Proteomes" id="UP001163321">
    <property type="component" value="Chromosome 12"/>
</dbReference>
<evidence type="ECO:0000313" key="1">
    <source>
        <dbReference type="EMBL" id="KAI9918651.1"/>
    </source>
</evidence>
<sequence length="254" mass="29121">MHYVLLFPDGRDGSHPNIALAGFNYNEDMEGQRQALTGRGRSKRVTLNQFYAYLFHVRREEHLFRAGRLFQQLIVDGYACTEDNRLNFIVQHQDDLRVDIYQGAQDALNRGDWMGENKLPQVISEYICCPLSMVIQQEDQESLIQAVYPLLHTRTIVEREFLCERAILAPHNEMVGRINNKILEMLPGAFHEHRSADSISSLNGRLVALNPPNISIFMKGLHFQSVSNQTGSVATVKHRENTHTLFILRIHVLA</sequence>
<evidence type="ECO:0000313" key="2">
    <source>
        <dbReference type="Proteomes" id="UP001163321"/>
    </source>
</evidence>
<keyword evidence="2" id="KW-1185">Reference proteome</keyword>
<accession>A0ACC0WLQ0</accession>
<gene>
    <name evidence="1" type="ORF">PsorP6_011307</name>
</gene>
<name>A0ACC0WLQ0_9STRA</name>